<dbReference type="AlphaFoldDB" id="A0A0L0MY24"/>
<feature type="compositionally biased region" description="Pro residues" evidence="2">
    <location>
        <begin position="83"/>
        <end position="106"/>
    </location>
</feature>
<protein>
    <submittedName>
        <fullName evidence="3">Allergen Asp f 7</fullName>
    </submittedName>
</protein>
<feature type="compositionally biased region" description="Pro residues" evidence="2">
    <location>
        <begin position="114"/>
        <end position="125"/>
    </location>
</feature>
<dbReference type="PRINTS" id="PR01217">
    <property type="entry name" value="PRICHEXTENSN"/>
</dbReference>
<comment type="caution">
    <text evidence="3">The sequence shown here is derived from an EMBL/GenBank/DDBJ whole genome shotgun (WGS) entry which is preliminary data.</text>
</comment>
<evidence type="ECO:0000256" key="1">
    <source>
        <dbReference type="ARBA" id="ARBA00022729"/>
    </source>
</evidence>
<evidence type="ECO:0000313" key="3">
    <source>
        <dbReference type="EMBL" id="KND86375.1"/>
    </source>
</evidence>
<dbReference type="InterPro" id="IPR051477">
    <property type="entry name" value="Expansin_CellWall"/>
</dbReference>
<dbReference type="PANTHER" id="PTHR31836:SF28">
    <property type="entry name" value="SRCR DOMAIN-CONTAINING PROTEIN-RELATED"/>
    <property type="match status" value="1"/>
</dbReference>
<dbReference type="CDD" id="cd22191">
    <property type="entry name" value="DPBB_RlpA_EXP_N-like"/>
    <property type="match status" value="1"/>
</dbReference>
<dbReference type="EMBL" id="LFRF01000060">
    <property type="protein sequence ID" value="KND86375.1"/>
    <property type="molecule type" value="Genomic_DNA"/>
</dbReference>
<evidence type="ECO:0000313" key="4">
    <source>
        <dbReference type="Proteomes" id="UP000036947"/>
    </source>
</evidence>
<proteinExistence type="predicted"/>
<reference evidence="3 4" key="1">
    <citation type="journal article" date="2015" name="BMC Genomics">
        <title>The genome of the truffle-parasite Tolypocladium ophioglossoides and the evolution of antifungal peptaibiotics.</title>
        <authorList>
            <person name="Quandt C.A."/>
            <person name="Bushley K.E."/>
            <person name="Spatafora J.W."/>
        </authorList>
    </citation>
    <scope>NUCLEOTIDE SEQUENCE [LARGE SCALE GENOMIC DNA]</scope>
    <source>
        <strain evidence="3 4">CBS 100239</strain>
    </source>
</reference>
<gene>
    <name evidence="3" type="ORF">TOPH_09000</name>
</gene>
<dbReference type="SUPFAM" id="SSF50685">
    <property type="entry name" value="Barwin-like endoglucanases"/>
    <property type="match status" value="1"/>
</dbReference>
<dbReference type="OrthoDB" id="623670at2759"/>
<feature type="region of interest" description="Disordered" evidence="2">
    <location>
        <begin position="57"/>
        <end position="166"/>
    </location>
</feature>
<dbReference type="STRING" id="1163406.A0A0L0MY24"/>
<name>A0A0L0MY24_TOLOC</name>
<feature type="compositionally biased region" description="Pro residues" evidence="2">
    <location>
        <begin position="133"/>
        <end position="151"/>
    </location>
</feature>
<accession>A0A0L0MY24</accession>
<sequence>MKTAAIASAVFVAAAAAQPRGHGHQHKHAARAMVTETEWVTEVQYVTELVDATTTLWITPGQEPAPTPTPTSTIKANFFEPPSSAPQAPPTSAAAPPPPPPPPPQPSTTSSVYTPPPPPPPPPAPTTTSSAYAPPPPPPPPPSSQQAPPQPSQQAPPSYAGSGSAIANKGPFNGQITYYDIGLGACGYNDAGLDYSESIVAIAVGMMGSMSNGNPYCNQTITIHANGKSTTATVRDKCMGCAVDDIDVSKKVYMDLWGSLDSGRMPVTWEIN</sequence>
<keyword evidence="1" id="KW-0732">Signal</keyword>
<dbReference type="Gene3D" id="2.40.40.10">
    <property type="entry name" value="RlpA-like domain"/>
    <property type="match status" value="1"/>
</dbReference>
<dbReference type="PANTHER" id="PTHR31836">
    <property type="match status" value="1"/>
</dbReference>
<dbReference type="Proteomes" id="UP000036947">
    <property type="component" value="Unassembled WGS sequence"/>
</dbReference>
<evidence type="ECO:0000256" key="2">
    <source>
        <dbReference type="SAM" id="MobiDB-lite"/>
    </source>
</evidence>
<organism evidence="3 4">
    <name type="scientific">Tolypocladium ophioglossoides (strain CBS 100239)</name>
    <name type="common">Snaketongue truffleclub</name>
    <name type="synonym">Elaphocordyceps ophioglossoides</name>
    <dbReference type="NCBI Taxonomy" id="1163406"/>
    <lineage>
        <taxon>Eukaryota</taxon>
        <taxon>Fungi</taxon>
        <taxon>Dikarya</taxon>
        <taxon>Ascomycota</taxon>
        <taxon>Pezizomycotina</taxon>
        <taxon>Sordariomycetes</taxon>
        <taxon>Hypocreomycetidae</taxon>
        <taxon>Hypocreales</taxon>
        <taxon>Ophiocordycipitaceae</taxon>
        <taxon>Tolypocladium</taxon>
    </lineage>
</organism>
<dbReference type="InterPro" id="IPR036908">
    <property type="entry name" value="RlpA-like_sf"/>
</dbReference>
<keyword evidence="4" id="KW-1185">Reference proteome</keyword>